<keyword evidence="4" id="KW-1185">Reference proteome</keyword>
<dbReference type="InterPro" id="IPR050708">
    <property type="entry name" value="T6SS_VgrG/RHS"/>
</dbReference>
<comment type="caution">
    <text evidence="3">The sequence shown here is derived from an EMBL/GenBank/DDBJ whole genome shotgun (WGS) entry which is preliminary data.</text>
</comment>
<protein>
    <submittedName>
        <fullName evidence="3">RHS repeat domain-containing protein</fullName>
    </submittedName>
</protein>
<organism evidence="3 4">
    <name type="scientific">Thiorhodococcus fuscus</name>
    <dbReference type="NCBI Taxonomy" id="527200"/>
    <lineage>
        <taxon>Bacteria</taxon>
        <taxon>Pseudomonadati</taxon>
        <taxon>Pseudomonadota</taxon>
        <taxon>Gammaproteobacteria</taxon>
        <taxon>Chromatiales</taxon>
        <taxon>Chromatiaceae</taxon>
        <taxon>Thiorhodococcus</taxon>
    </lineage>
</organism>
<gene>
    <name evidence="3" type="ORF">ACFSJC_11130</name>
</gene>
<evidence type="ECO:0000259" key="2">
    <source>
        <dbReference type="Pfam" id="PF25023"/>
    </source>
</evidence>
<dbReference type="NCBIfam" id="TIGR03696">
    <property type="entry name" value="Rhs_assc_core"/>
    <property type="match status" value="1"/>
</dbReference>
<dbReference type="PANTHER" id="PTHR32305:SF15">
    <property type="entry name" value="PROTEIN RHSA-RELATED"/>
    <property type="match status" value="1"/>
</dbReference>
<feature type="domain" description="Teneurin-like YD-shell" evidence="2">
    <location>
        <begin position="13"/>
        <end position="149"/>
    </location>
</feature>
<dbReference type="NCBIfam" id="TIGR01643">
    <property type="entry name" value="YD_repeat_2x"/>
    <property type="match status" value="1"/>
</dbReference>
<name>A0ABW4Y9L9_9GAMM</name>
<dbReference type="Pfam" id="PF25023">
    <property type="entry name" value="TEN_YD-shell"/>
    <property type="match status" value="2"/>
</dbReference>
<sequence>MAAHVVNATQRIPYGYDADGLLTQAGELRLTRHVGHGLLTGTTLGVLTTTQDYNAFGELATQQAAHDGSALYAVSYSRDRLGRITEKTETLQGATKVYAYVYDRAGRLTAVRENGTVTGSWDYDANGNRIGVDGTANGTYDEQDRLLQYDAPARPRPSGTIGYVIDGQDRRIGKTRDGELIQGFLYKDQLNPIAELDGEGNLVSVFVYGEKANVPAYLIKIDPETQEETTYRILSDHLGSPRLVVAVETGAVVQRMDYDVWGVVTRDTNPGFQPFGFAGGPYEPEIGLVRFGVRDYDPYTGRWTGKDPIGFEASHYTQVCECLMSRDRTKNVCLYKSVI</sequence>
<dbReference type="InterPro" id="IPR022385">
    <property type="entry name" value="Rhs_assc_core"/>
</dbReference>
<reference evidence="4" key="1">
    <citation type="journal article" date="2019" name="Int. J. Syst. Evol. Microbiol.">
        <title>The Global Catalogue of Microorganisms (GCM) 10K type strain sequencing project: providing services to taxonomists for standard genome sequencing and annotation.</title>
        <authorList>
            <consortium name="The Broad Institute Genomics Platform"/>
            <consortium name="The Broad Institute Genome Sequencing Center for Infectious Disease"/>
            <person name="Wu L."/>
            <person name="Ma J."/>
        </authorList>
    </citation>
    <scope>NUCLEOTIDE SEQUENCE [LARGE SCALE GENOMIC DNA]</scope>
    <source>
        <strain evidence="4">KACC 12597</strain>
    </source>
</reference>
<feature type="domain" description="Teneurin-like YD-shell" evidence="2">
    <location>
        <begin position="161"/>
        <end position="311"/>
    </location>
</feature>
<dbReference type="InterPro" id="IPR056823">
    <property type="entry name" value="TEN-like_YD-shell"/>
</dbReference>
<evidence type="ECO:0000313" key="3">
    <source>
        <dbReference type="EMBL" id="MFD2112394.1"/>
    </source>
</evidence>
<dbReference type="PANTHER" id="PTHR32305">
    <property type="match status" value="1"/>
</dbReference>
<evidence type="ECO:0000313" key="4">
    <source>
        <dbReference type="Proteomes" id="UP001597337"/>
    </source>
</evidence>
<dbReference type="EMBL" id="JBHUHX010000025">
    <property type="protein sequence ID" value="MFD2112394.1"/>
    <property type="molecule type" value="Genomic_DNA"/>
</dbReference>
<keyword evidence="1" id="KW-0677">Repeat</keyword>
<dbReference type="Gene3D" id="2.180.10.10">
    <property type="entry name" value="RHS repeat-associated core"/>
    <property type="match status" value="1"/>
</dbReference>
<evidence type="ECO:0000256" key="1">
    <source>
        <dbReference type="ARBA" id="ARBA00022737"/>
    </source>
</evidence>
<dbReference type="InterPro" id="IPR006530">
    <property type="entry name" value="YD"/>
</dbReference>
<proteinExistence type="predicted"/>
<accession>A0ABW4Y9L9</accession>
<dbReference type="Proteomes" id="UP001597337">
    <property type="component" value="Unassembled WGS sequence"/>
</dbReference>